<reference evidence="1 2" key="1">
    <citation type="submission" date="2018-10" db="EMBL/GenBank/DDBJ databases">
        <title>Isolation from soil.</title>
        <authorList>
            <person name="Hu J."/>
        </authorList>
    </citation>
    <scope>NUCLEOTIDE SEQUENCE [LARGE SCALE GENOMIC DNA]</scope>
    <source>
        <strain evidence="1 2">NEAU-Ht49</strain>
    </source>
</reference>
<keyword evidence="2" id="KW-1185">Reference proteome</keyword>
<evidence type="ECO:0000313" key="2">
    <source>
        <dbReference type="Proteomes" id="UP000282674"/>
    </source>
</evidence>
<organism evidence="1 2">
    <name type="scientific">Actinomadura harenae</name>
    <dbReference type="NCBI Taxonomy" id="2483351"/>
    <lineage>
        <taxon>Bacteria</taxon>
        <taxon>Bacillati</taxon>
        <taxon>Actinomycetota</taxon>
        <taxon>Actinomycetes</taxon>
        <taxon>Streptosporangiales</taxon>
        <taxon>Thermomonosporaceae</taxon>
        <taxon>Actinomadura</taxon>
    </lineage>
</organism>
<proteinExistence type="predicted"/>
<accession>A0A3M2LCS3</accession>
<dbReference type="EMBL" id="RFFG01000179">
    <property type="protein sequence ID" value="RMI33775.1"/>
    <property type="molecule type" value="Genomic_DNA"/>
</dbReference>
<dbReference type="OrthoDB" id="7013799at2"/>
<dbReference type="AlphaFoldDB" id="A0A3M2LCS3"/>
<dbReference type="Proteomes" id="UP000282674">
    <property type="component" value="Unassembled WGS sequence"/>
</dbReference>
<sequence>MPRFAPRPPTDLPCGDCGQPRLLDLESGEVCCENSGCPAAGLGVWLWKLIDRQVRAGGPDRCPAGWPRPAWKGCRCRGSRR</sequence>
<comment type="caution">
    <text evidence="1">The sequence shown here is derived from an EMBL/GenBank/DDBJ whole genome shotgun (WGS) entry which is preliminary data.</text>
</comment>
<name>A0A3M2LCS3_9ACTN</name>
<dbReference type="RefSeq" id="WP_122199909.1">
    <property type="nucleotide sequence ID" value="NZ_JBHSKC010000058.1"/>
</dbReference>
<evidence type="ECO:0000313" key="1">
    <source>
        <dbReference type="EMBL" id="RMI33775.1"/>
    </source>
</evidence>
<gene>
    <name evidence="1" type="ORF">EBO15_41385</name>
</gene>
<protein>
    <submittedName>
        <fullName evidence="1">Uncharacterized protein</fullName>
    </submittedName>
</protein>